<dbReference type="SUPFAM" id="SSF48024">
    <property type="entry name" value="N-terminal domain of DnaB helicase"/>
    <property type="match status" value="1"/>
</dbReference>
<evidence type="ECO:0000256" key="11">
    <source>
        <dbReference type="ARBA" id="ARBA00044940"/>
    </source>
</evidence>
<evidence type="ECO:0000256" key="7">
    <source>
        <dbReference type="ARBA" id="ARBA00022806"/>
    </source>
</evidence>
<dbReference type="SMART" id="SM00305">
    <property type="entry name" value="HintC"/>
    <property type="match status" value="1"/>
</dbReference>
<dbReference type="GO" id="GO:0006269">
    <property type="term" value="P:DNA replication, synthesis of primer"/>
    <property type="evidence" value="ECO:0007669"/>
    <property type="project" value="UniProtKB-UniRule"/>
</dbReference>
<dbReference type="GO" id="GO:0043139">
    <property type="term" value="F:5'-3' DNA helicase activity"/>
    <property type="evidence" value="ECO:0007669"/>
    <property type="project" value="UniProtKB-EC"/>
</dbReference>
<evidence type="ECO:0000256" key="14">
    <source>
        <dbReference type="RuleBase" id="RU362085"/>
    </source>
</evidence>
<protein>
    <recommendedName>
        <fullName evidence="13 14">Replicative DNA helicase</fullName>
        <ecNumber evidence="13 14">5.6.2.3</ecNumber>
    </recommendedName>
</protein>
<proteinExistence type="inferred from homology"/>
<evidence type="ECO:0000256" key="8">
    <source>
        <dbReference type="ARBA" id="ARBA00022840"/>
    </source>
</evidence>
<name>A0A1M4WYK2_9ACTN</name>
<evidence type="ECO:0000256" key="4">
    <source>
        <dbReference type="ARBA" id="ARBA00022737"/>
    </source>
</evidence>
<dbReference type="InterPro" id="IPR007693">
    <property type="entry name" value="DNA_helicase_DnaB-like_N"/>
</dbReference>
<feature type="domain" description="SF4 helicase" evidence="16">
    <location>
        <begin position="565"/>
        <end position="624"/>
    </location>
</feature>
<dbReference type="SUPFAM" id="SSF52540">
    <property type="entry name" value="P-loop containing nucleoside triphosphate hydrolases"/>
    <property type="match status" value="2"/>
</dbReference>
<dbReference type="EMBL" id="FQUL01000031">
    <property type="protein sequence ID" value="SHE86371.1"/>
    <property type="molecule type" value="Genomic_DNA"/>
</dbReference>
<dbReference type="NCBIfam" id="TIGR01443">
    <property type="entry name" value="intein_Cterm"/>
    <property type="match status" value="1"/>
</dbReference>
<comment type="function">
    <text evidence="14">The main replicative DNA helicase, it participates in initiation and elongation during chromosome replication. Travels ahead of the DNA replisome, separating dsDNA into templates for DNA synthesis. A processive ATP-dependent 5'-3' DNA helicase it has DNA-dependent ATPase activity.</text>
</comment>
<dbReference type="PROSITE" id="PS50817">
    <property type="entry name" value="INTEIN_N_TER"/>
    <property type="match status" value="1"/>
</dbReference>
<evidence type="ECO:0000256" key="10">
    <source>
        <dbReference type="ARBA" id="ARBA00023235"/>
    </source>
</evidence>
<comment type="function">
    <text evidence="11 14">The intein is an endonuclease.</text>
</comment>
<reference evidence="18" key="1">
    <citation type="submission" date="2016-11" db="EMBL/GenBank/DDBJ databases">
        <authorList>
            <person name="Varghese N."/>
            <person name="Submissions S."/>
        </authorList>
    </citation>
    <scope>NUCLEOTIDE SEQUENCE [LARGE SCALE GENOMIC DNA]</scope>
    <source>
        <strain evidence="18">DSM 19514</strain>
    </source>
</reference>
<organism evidence="17 18">
    <name type="scientific">Ferrithrix thermotolerans DSM 19514</name>
    <dbReference type="NCBI Taxonomy" id="1121881"/>
    <lineage>
        <taxon>Bacteria</taxon>
        <taxon>Bacillati</taxon>
        <taxon>Actinomycetota</taxon>
        <taxon>Acidimicrobiia</taxon>
        <taxon>Acidimicrobiales</taxon>
        <taxon>Acidimicrobiaceae</taxon>
        <taxon>Ferrithrix</taxon>
    </lineage>
</organism>
<dbReference type="PROSITE" id="PS51199">
    <property type="entry name" value="SF4_HELICASE"/>
    <property type="match status" value="2"/>
</dbReference>
<dbReference type="InterPro" id="IPR007694">
    <property type="entry name" value="DNA_helicase_DnaB-like_C"/>
</dbReference>
<dbReference type="Gene3D" id="2.170.16.10">
    <property type="entry name" value="Hedgehog/Intein (Hint) domain"/>
    <property type="match status" value="1"/>
</dbReference>
<keyword evidence="6 14" id="KW-0378">Hydrolase</keyword>
<dbReference type="InterPro" id="IPR003586">
    <property type="entry name" value="Hint_dom_C"/>
</dbReference>
<feature type="domain" description="RecA family profile 1" evidence="15">
    <location>
        <begin position="195"/>
        <end position="375"/>
    </location>
</feature>
<keyword evidence="7 14" id="KW-0347">Helicase</keyword>
<dbReference type="Pfam" id="PF00772">
    <property type="entry name" value="DnaB"/>
    <property type="match status" value="1"/>
</dbReference>
<evidence type="ECO:0000259" key="15">
    <source>
        <dbReference type="PROSITE" id="PS50162"/>
    </source>
</evidence>
<evidence type="ECO:0000256" key="5">
    <source>
        <dbReference type="ARBA" id="ARBA00022741"/>
    </source>
</evidence>
<dbReference type="EC" id="5.6.2.3" evidence="13 14"/>
<dbReference type="NCBIfam" id="TIGR00665">
    <property type="entry name" value="DnaB"/>
    <property type="match status" value="1"/>
</dbReference>
<keyword evidence="10" id="KW-0413">Isomerase</keyword>
<dbReference type="SMART" id="SM00382">
    <property type="entry name" value="AAA"/>
    <property type="match status" value="1"/>
</dbReference>
<keyword evidence="2 14" id="KW-0639">Primosome</keyword>
<evidence type="ECO:0000256" key="1">
    <source>
        <dbReference type="ARBA" id="ARBA00008428"/>
    </source>
</evidence>
<gene>
    <name evidence="17" type="ORF">SAMN02745225_01834</name>
</gene>
<evidence type="ECO:0000256" key="12">
    <source>
        <dbReference type="ARBA" id="ARBA00048954"/>
    </source>
</evidence>
<keyword evidence="9 14" id="KW-0238">DNA-binding</keyword>
<dbReference type="PROSITE" id="PS50162">
    <property type="entry name" value="RECA_2"/>
    <property type="match status" value="1"/>
</dbReference>
<dbReference type="PANTHER" id="PTHR30153:SF2">
    <property type="entry name" value="REPLICATIVE DNA HELICASE"/>
    <property type="match status" value="1"/>
</dbReference>
<dbReference type="GO" id="GO:0006281">
    <property type="term" value="P:DNA repair"/>
    <property type="evidence" value="ECO:0007669"/>
    <property type="project" value="InterPro"/>
</dbReference>
<dbReference type="CDD" id="cd00081">
    <property type="entry name" value="Hint"/>
    <property type="match status" value="1"/>
</dbReference>
<dbReference type="InterPro" id="IPR006141">
    <property type="entry name" value="Intein_N"/>
</dbReference>
<keyword evidence="3 14" id="KW-0235">DNA replication</keyword>
<dbReference type="PANTHER" id="PTHR30153">
    <property type="entry name" value="REPLICATIVE DNA HELICASE DNAB"/>
    <property type="match status" value="1"/>
</dbReference>
<keyword evidence="5 14" id="KW-0547">Nucleotide-binding</keyword>
<comment type="catalytic activity">
    <reaction evidence="12 14">
        <text>ATP + H2O = ADP + phosphate + H(+)</text>
        <dbReference type="Rhea" id="RHEA:13065"/>
        <dbReference type="ChEBI" id="CHEBI:15377"/>
        <dbReference type="ChEBI" id="CHEBI:15378"/>
        <dbReference type="ChEBI" id="CHEBI:30616"/>
        <dbReference type="ChEBI" id="CHEBI:43474"/>
        <dbReference type="ChEBI" id="CHEBI:456216"/>
        <dbReference type="EC" id="5.6.2.3"/>
    </reaction>
</comment>
<dbReference type="GO" id="GO:0016539">
    <property type="term" value="P:intein-mediated protein splicing"/>
    <property type="evidence" value="ECO:0007669"/>
    <property type="project" value="InterPro"/>
</dbReference>
<dbReference type="InterPro" id="IPR036185">
    <property type="entry name" value="DNA_heli_DnaB-like_N_sf"/>
</dbReference>
<dbReference type="GO" id="GO:0140664">
    <property type="term" value="F:ATP-dependent DNA damage sensor activity"/>
    <property type="evidence" value="ECO:0007669"/>
    <property type="project" value="InterPro"/>
</dbReference>
<keyword evidence="4" id="KW-0677">Repeat</keyword>
<dbReference type="Gene3D" id="1.10.860.10">
    <property type="entry name" value="DNAb Helicase, Chain A"/>
    <property type="match status" value="1"/>
</dbReference>
<dbReference type="InterPro" id="IPR003593">
    <property type="entry name" value="AAA+_ATPase"/>
</dbReference>
<dbReference type="InterPro" id="IPR003587">
    <property type="entry name" value="Hint_dom_N"/>
</dbReference>
<dbReference type="GO" id="GO:0005829">
    <property type="term" value="C:cytosol"/>
    <property type="evidence" value="ECO:0007669"/>
    <property type="project" value="TreeGrafter"/>
</dbReference>
<dbReference type="InterPro" id="IPR016136">
    <property type="entry name" value="DNA_helicase_N/primase_C"/>
</dbReference>
<dbReference type="NCBIfam" id="TIGR01445">
    <property type="entry name" value="intein_Nterm"/>
    <property type="match status" value="1"/>
</dbReference>
<dbReference type="InterPro" id="IPR027417">
    <property type="entry name" value="P-loop_NTPase"/>
</dbReference>
<dbReference type="InterPro" id="IPR030934">
    <property type="entry name" value="Intein_C"/>
</dbReference>
<dbReference type="GO" id="GO:0005524">
    <property type="term" value="F:ATP binding"/>
    <property type="evidence" value="ECO:0007669"/>
    <property type="project" value="UniProtKB-UniRule"/>
</dbReference>
<dbReference type="InterPro" id="IPR020588">
    <property type="entry name" value="RecA_ATP-bd"/>
</dbReference>
<evidence type="ECO:0000256" key="3">
    <source>
        <dbReference type="ARBA" id="ARBA00022705"/>
    </source>
</evidence>
<accession>A0A1M4WYK2</accession>
<keyword evidence="8 14" id="KW-0067">ATP-binding</keyword>
<dbReference type="GO" id="GO:1990077">
    <property type="term" value="C:primosome complex"/>
    <property type="evidence" value="ECO:0007669"/>
    <property type="project" value="UniProtKB-UniRule"/>
</dbReference>
<evidence type="ECO:0000313" key="18">
    <source>
        <dbReference type="Proteomes" id="UP000184295"/>
    </source>
</evidence>
<evidence type="ECO:0000256" key="9">
    <source>
        <dbReference type="ARBA" id="ARBA00023125"/>
    </source>
</evidence>
<dbReference type="RefSeq" id="WP_084660380.1">
    <property type="nucleotide sequence ID" value="NZ_FQUL01000031.1"/>
</dbReference>
<dbReference type="GO" id="GO:0003677">
    <property type="term" value="F:DNA binding"/>
    <property type="evidence" value="ECO:0007669"/>
    <property type="project" value="UniProtKB-UniRule"/>
</dbReference>
<dbReference type="SUPFAM" id="SSF51294">
    <property type="entry name" value="Hedgehog/intein (Hint) domain"/>
    <property type="match status" value="1"/>
</dbReference>
<dbReference type="SMART" id="SM00306">
    <property type="entry name" value="HintN"/>
    <property type="match status" value="1"/>
</dbReference>
<evidence type="ECO:0000259" key="16">
    <source>
        <dbReference type="PROSITE" id="PS51199"/>
    </source>
</evidence>
<dbReference type="OrthoDB" id="9773982at2"/>
<comment type="similarity">
    <text evidence="1 14">Belongs to the helicase family. DnaB subfamily.</text>
</comment>
<evidence type="ECO:0000256" key="2">
    <source>
        <dbReference type="ARBA" id="ARBA00022515"/>
    </source>
</evidence>
<dbReference type="Proteomes" id="UP000184295">
    <property type="component" value="Unassembled WGS sequence"/>
</dbReference>
<sequence length="624" mass="68088">MAKDPVNRDVDSSRLEGILGRVAPHSIEAEESLLGAMMLSREAVAEAVEIVREGDFFKPSHGYIFKALATLHAEGGPNDVVSVAEELRRSGHFEVVGGLEALIALQASTPAIGSAARYAQLVEEYSLLRKLIKVATDIAELAYSLPSDVASAVDLAEAKIFEVAEHRSSETMHPLRDVLIQTLDDLEALYGREEGVTGLPTGFVDLDEILSGLHPSNLLIVGARPGMGKTSFALGLGVNVAKKAGLPVLMFSLEMSHLELTQRLVAAEARVDSTRLRSGRLQDRDWEKIHGAISRLAEAKIYIDDDPNLTVMDIRARARRLKAREGLGLVIVDYLQLMSGRRNVESRQVEVSEISRGLKILARELNVPVVALSQLSRNLEARADKRPQLADLRESGCLSGETLIRLADGTEARVLDLWRNGRYEVELLSFDDETALSQAARSSSVFMTGVKETYRIDTLSGLSVRATKNHKFFTPRGWLRLDEMTIGDVIYKVSDSSQGGLGSQSSRAVAVGNKGSLALADKVTLSRLAEDVIVNVSFFGVEPVFDVSVPKTHSFVANGFAVHNSLEQDADVVMFIYRDEVYTPDTHDKGTAEIIVAKHRSGPTGTVYLAFLNSYTLFANMASM</sequence>
<dbReference type="Pfam" id="PF03796">
    <property type="entry name" value="DnaB_C"/>
    <property type="match status" value="1"/>
</dbReference>
<dbReference type="FunFam" id="1.10.860.10:FF:000001">
    <property type="entry name" value="Replicative DNA helicase"/>
    <property type="match status" value="1"/>
</dbReference>
<dbReference type="Pfam" id="PF14890">
    <property type="entry name" value="Intein_splicing"/>
    <property type="match status" value="1"/>
</dbReference>
<dbReference type="GO" id="GO:0016887">
    <property type="term" value="F:ATP hydrolysis activity"/>
    <property type="evidence" value="ECO:0007669"/>
    <property type="project" value="RHEA"/>
</dbReference>
<dbReference type="STRING" id="1121881.SAMN02745225_01834"/>
<dbReference type="AlphaFoldDB" id="A0A1M4WYK2"/>
<evidence type="ECO:0000256" key="6">
    <source>
        <dbReference type="ARBA" id="ARBA00022801"/>
    </source>
</evidence>
<dbReference type="Gene3D" id="3.40.50.300">
    <property type="entry name" value="P-loop containing nucleotide triphosphate hydrolases"/>
    <property type="match status" value="2"/>
</dbReference>
<feature type="domain" description="SF4 helicase" evidence="16">
    <location>
        <begin position="192"/>
        <end position="396"/>
    </location>
</feature>
<dbReference type="InterPro" id="IPR007692">
    <property type="entry name" value="DNA_helicase_DnaB"/>
</dbReference>
<evidence type="ECO:0000313" key="17">
    <source>
        <dbReference type="EMBL" id="SHE86371.1"/>
    </source>
</evidence>
<dbReference type="InterPro" id="IPR036844">
    <property type="entry name" value="Hint_dom_sf"/>
</dbReference>
<keyword evidence="18" id="KW-1185">Reference proteome</keyword>
<dbReference type="PROSITE" id="PS50818">
    <property type="entry name" value="INTEIN_C_TER"/>
    <property type="match status" value="1"/>
</dbReference>
<dbReference type="CDD" id="cd00984">
    <property type="entry name" value="DnaB_C"/>
    <property type="match status" value="1"/>
</dbReference>
<evidence type="ECO:0000256" key="13">
    <source>
        <dbReference type="NCBIfam" id="TIGR00665"/>
    </source>
</evidence>